<dbReference type="PROSITE" id="PS50883">
    <property type="entry name" value="EAL"/>
    <property type="match status" value="1"/>
</dbReference>
<dbReference type="OrthoDB" id="9814202at2"/>
<dbReference type="GO" id="GO:0071111">
    <property type="term" value="F:cyclic-guanylate-specific phosphodiesterase activity"/>
    <property type="evidence" value="ECO:0007669"/>
    <property type="project" value="InterPro"/>
</dbReference>
<sequence>MIGVVNDIEGSIEDATHFCDVRDLLAAWKAAEADAGGVPERSTFLAGPAARIVDRLMVLSVFDDTLIYQKVGSTIISLFGHDPTGRRLSDIDNPGVRPFVRRYIEAVQGDQPRFSIQDHIGLNSIGTNERLLLPVRTGETRELVVYVRSREDAKDLMRSVFNASTDSISVMEALRDQTGRICDFKLIAVNAEGAARMKSEPDAIIGTFLTNNFPASRSNGILQRMIAAIESQQRDVFETRYPHQGSIVERQLRIAPHGERLTVTNIDLGPQRMAARAIVRQRNELLTANRLLALQAENLRAINETIEASSRELRAEIERNRALEAELIYRARFDGLTDLPNRSYFEIRFHEIIEESRRTGRRVALCILDVDHFKDINDRFGHSTGDIVLREVSARLTRTIRSTDIAGRLGGDEFAVLLIDAGDAYDAQSAVARILTEVMGPLTVLRQDVPVSVSAGIAVFPGDAQGEMELMTAADLAVYRAKRTGRARAVFFDPAMRAEADRRTRLMQSLAGGIAAGEIKPHYQPLLDLRTEQLVGFEALARWHHPTESILSPAHFSEAFDEPDLARAVSATMIDQVTADLARWRGTAIPSHVSLNVTAFDLRSECFAAELRQKMAQRGLSTKQLGIEVTETTVVSRDGEKMVATLTALRQLGFSVALDDFGTGFASLTHLITLPCDTLKIDRTFVTDLDSSSKTAAVVRSMVTLAGALGLDIVAEGVETRAELEAIRALDCHLVQGYLISKPLPAEAVPAFVASFAPRAAQRRVAGA</sequence>
<feature type="domain" description="GGDEF" evidence="3">
    <location>
        <begin position="361"/>
        <end position="494"/>
    </location>
</feature>
<name>A0A1M4VAU9_9HYPH</name>
<feature type="domain" description="EAL" evidence="2">
    <location>
        <begin position="503"/>
        <end position="757"/>
    </location>
</feature>
<dbReference type="AlphaFoldDB" id="A0A1M4VAU9"/>
<organism evidence="4 5">
    <name type="scientific">Kaistia soli DSM 19436</name>
    <dbReference type="NCBI Taxonomy" id="1122133"/>
    <lineage>
        <taxon>Bacteria</taxon>
        <taxon>Pseudomonadati</taxon>
        <taxon>Pseudomonadota</taxon>
        <taxon>Alphaproteobacteria</taxon>
        <taxon>Hyphomicrobiales</taxon>
        <taxon>Kaistiaceae</taxon>
        <taxon>Kaistia</taxon>
    </lineage>
</organism>
<dbReference type="InterPro" id="IPR043128">
    <property type="entry name" value="Rev_trsase/Diguanyl_cyclase"/>
</dbReference>
<evidence type="ECO:0000313" key="5">
    <source>
        <dbReference type="Proteomes" id="UP000184485"/>
    </source>
</evidence>
<dbReference type="SMART" id="SM00052">
    <property type="entry name" value="EAL"/>
    <property type="match status" value="1"/>
</dbReference>
<dbReference type="InterPro" id="IPR035919">
    <property type="entry name" value="EAL_sf"/>
</dbReference>
<dbReference type="CDD" id="cd01948">
    <property type="entry name" value="EAL"/>
    <property type="match status" value="1"/>
</dbReference>
<dbReference type="NCBIfam" id="TIGR00254">
    <property type="entry name" value="GGDEF"/>
    <property type="match status" value="1"/>
</dbReference>
<reference evidence="4 5" key="1">
    <citation type="submission" date="2016-11" db="EMBL/GenBank/DDBJ databases">
        <authorList>
            <person name="Jaros S."/>
            <person name="Januszkiewicz K."/>
            <person name="Wedrychowicz H."/>
        </authorList>
    </citation>
    <scope>NUCLEOTIDE SEQUENCE [LARGE SCALE GENOMIC DNA]</scope>
    <source>
        <strain evidence="4 5">DSM 19436</strain>
    </source>
</reference>
<dbReference type="SUPFAM" id="SSF141868">
    <property type="entry name" value="EAL domain-like"/>
    <property type="match status" value="1"/>
</dbReference>
<dbReference type="CDD" id="cd01949">
    <property type="entry name" value="GGDEF"/>
    <property type="match status" value="1"/>
</dbReference>
<dbReference type="PROSITE" id="PS50887">
    <property type="entry name" value="GGDEF"/>
    <property type="match status" value="1"/>
</dbReference>
<dbReference type="Proteomes" id="UP000184485">
    <property type="component" value="Unassembled WGS sequence"/>
</dbReference>
<dbReference type="STRING" id="1122133.SAMN02745157_0652"/>
<dbReference type="PANTHER" id="PTHR33121">
    <property type="entry name" value="CYCLIC DI-GMP PHOSPHODIESTERASE PDEF"/>
    <property type="match status" value="1"/>
</dbReference>
<dbReference type="InterPro" id="IPR000160">
    <property type="entry name" value="GGDEF_dom"/>
</dbReference>
<dbReference type="PANTHER" id="PTHR33121:SF70">
    <property type="entry name" value="SIGNALING PROTEIN YKOW"/>
    <property type="match status" value="1"/>
</dbReference>
<evidence type="ECO:0000259" key="3">
    <source>
        <dbReference type="PROSITE" id="PS50887"/>
    </source>
</evidence>
<dbReference type="SMART" id="SM00267">
    <property type="entry name" value="GGDEF"/>
    <property type="match status" value="1"/>
</dbReference>
<dbReference type="InterPro" id="IPR001633">
    <property type="entry name" value="EAL_dom"/>
</dbReference>
<dbReference type="Gene3D" id="3.30.70.270">
    <property type="match status" value="1"/>
</dbReference>
<proteinExistence type="predicted"/>
<dbReference type="FunFam" id="3.30.70.270:FF:000001">
    <property type="entry name" value="Diguanylate cyclase domain protein"/>
    <property type="match status" value="1"/>
</dbReference>
<dbReference type="Pfam" id="PF00990">
    <property type="entry name" value="GGDEF"/>
    <property type="match status" value="1"/>
</dbReference>
<accession>A0A1M4VAU9</accession>
<keyword evidence="5" id="KW-1185">Reference proteome</keyword>
<feature type="coiled-coil region" evidence="1">
    <location>
        <begin position="296"/>
        <end position="326"/>
    </location>
</feature>
<keyword evidence="1" id="KW-0175">Coiled coil</keyword>
<evidence type="ECO:0000256" key="1">
    <source>
        <dbReference type="SAM" id="Coils"/>
    </source>
</evidence>
<dbReference type="Pfam" id="PF00563">
    <property type="entry name" value="EAL"/>
    <property type="match status" value="1"/>
</dbReference>
<gene>
    <name evidence="4" type="ORF">SAMN02745157_0652</name>
</gene>
<dbReference type="RefSeq" id="WP_073051336.1">
    <property type="nucleotide sequence ID" value="NZ_FQUP01000001.1"/>
</dbReference>
<dbReference type="InterPro" id="IPR050706">
    <property type="entry name" value="Cyclic-di-GMP_PDE-like"/>
</dbReference>
<dbReference type="Gene3D" id="3.20.20.450">
    <property type="entry name" value="EAL domain"/>
    <property type="match status" value="1"/>
</dbReference>
<evidence type="ECO:0000313" key="4">
    <source>
        <dbReference type="EMBL" id="SHE65938.1"/>
    </source>
</evidence>
<dbReference type="InterPro" id="IPR029787">
    <property type="entry name" value="Nucleotide_cyclase"/>
</dbReference>
<protein>
    <submittedName>
        <fullName evidence="4">Diguanylate cyclase (GGDEF) domain-containing protein</fullName>
    </submittedName>
</protein>
<evidence type="ECO:0000259" key="2">
    <source>
        <dbReference type="PROSITE" id="PS50883"/>
    </source>
</evidence>
<dbReference type="EMBL" id="FQUP01000001">
    <property type="protein sequence ID" value="SHE65938.1"/>
    <property type="molecule type" value="Genomic_DNA"/>
</dbReference>
<dbReference type="SUPFAM" id="SSF55073">
    <property type="entry name" value="Nucleotide cyclase"/>
    <property type="match status" value="1"/>
</dbReference>